<evidence type="ECO:0000313" key="4">
    <source>
        <dbReference type="Proteomes" id="UP001206206"/>
    </source>
</evidence>
<dbReference type="Proteomes" id="UP001206206">
    <property type="component" value="Unassembled WGS sequence"/>
</dbReference>
<evidence type="ECO:0000313" key="3">
    <source>
        <dbReference type="EMBL" id="MCQ4044748.1"/>
    </source>
</evidence>
<dbReference type="InterPro" id="IPR024465">
    <property type="entry name" value="DUF2399"/>
</dbReference>
<feature type="region of interest" description="Disordered" evidence="1">
    <location>
        <begin position="103"/>
        <end position="128"/>
    </location>
</feature>
<dbReference type="EMBL" id="JANFNH010000031">
    <property type="protein sequence ID" value="MCQ4044748.1"/>
    <property type="molecule type" value="Genomic_DNA"/>
</dbReference>
<reference evidence="3 4" key="1">
    <citation type="submission" date="2022-06" db="EMBL/GenBank/DDBJ databases">
        <title>Draft genome sequence of type strain Streptomyces rubrisoli DSM 42083.</title>
        <authorList>
            <person name="Duangmal K."/>
            <person name="Klaysubun C."/>
        </authorList>
    </citation>
    <scope>NUCLEOTIDE SEQUENCE [LARGE SCALE GENOMIC DNA]</scope>
    <source>
        <strain evidence="3 4">DSM 42083</strain>
    </source>
</reference>
<evidence type="ECO:0000256" key="1">
    <source>
        <dbReference type="SAM" id="MobiDB-lite"/>
    </source>
</evidence>
<sequence length="153" mass="16851">MALTLLDRIRTPPALAFQMLTVVETPRSSKQPWPATSPGPLASTSGQLDSIDHTLLHLAVDQQIHLRRSGDLDGSGLRITESVARTDRTELVAVNAPTVRHAHLNPQQPRPDRLLKQHRTPRGTPCAQARRDVVFQAHDAVLHQELDPPKAGK</sequence>
<keyword evidence="4" id="KW-1185">Reference proteome</keyword>
<protein>
    <submittedName>
        <fullName evidence="3">DUF2399 domain-containing protein</fullName>
    </submittedName>
</protein>
<accession>A0ABT1PJR0</accession>
<proteinExistence type="predicted"/>
<gene>
    <name evidence="3" type="ORF">NON19_22640</name>
</gene>
<feature type="domain" description="DUF2399" evidence="2">
    <location>
        <begin position="21"/>
        <end position="96"/>
    </location>
</feature>
<name>A0ABT1PJR0_9ACTN</name>
<dbReference type="Pfam" id="PF09664">
    <property type="entry name" value="DUF2399"/>
    <property type="match status" value="1"/>
</dbReference>
<organism evidence="3 4">
    <name type="scientific">Streptantibioticus rubrisoli</name>
    <dbReference type="NCBI Taxonomy" id="1387313"/>
    <lineage>
        <taxon>Bacteria</taxon>
        <taxon>Bacillati</taxon>
        <taxon>Actinomycetota</taxon>
        <taxon>Actinomycetes</taxon>
        <taxon>Kitasatosporales</taxon>
        <taxon>Streptomycetaceae</taxon>
        <taxon>Streptantibioticus</taxon>
    </lineage>
</organism>
<evidence type="ECO:0000259" key="2">
    <source>
        <dbReference type="Pfam" id="PF09664"/>
    </source>
</evidence>
<feature type="region of interest" description="Disordered" evidence="1">
    <location>
        <begin position="26"/>
        <end position="46"/>
    </location>
</feature>
<dbReference type="RefSeq" id="WP_255930744.1">
    <property type="nucleotide sequence ID" value="NZ_JANFNH010000031.1"/>
</dbReference>
<comment type="caution">
    <text evidence="3">The sequence shown here is derived from an EMBL/GenBank/DDBJ whole genome shotgun (WGS) entry which is preliminary data.</text>
</comment>